<accession>A0A3N0Y1F0</accession>
<evidence type="ECO:0000313" key="4">
    <source>
        <dbReference type="Proteomes" id="UP000281406"/>
    </source>
</evidence>
<dbReference type="PANTHER" id="PTHR24106">
    <property type="entry name" value="NACHT, LRR AND CARD DOMAINS-CONTAINING"/>
    <property type="match status" value="1"/>
</dbReference>
<organism evidence="3 4">
    <name type="scientific">Anabarilius grahami</name>
    <name type="common">Kanglang fish</name>
    <name type="synonym">Barilius grahami</name>
    <dbReference type="NCBI Taxonomy" id="495550"/>
    <lineage>
        <taxon>Eukaryota</taxon>
        <taxon>Metazoa</taxon>
        <taxon>Chordata</taxon>
        <taxon>Craniata</taxon>
        <taxon>Vertebrata</taxon>
        <taxon>Euteleostomi</taxon>
        <taxon>Actinopterygii</taxon>
        <taxon>Neopterygii</taxon>
        <taxon>Teleostei</taxon>
        <taxon>Ostariophysi</taxon>
        <taxon>Cypriniformes</taxon>
        <taxon>Xenocyprididae</taxon>
        <taxon>Xenocypridinae</taxon>
        <taxon>Xenocypridinae incertae sedis</taxon>
        <taxon>Anabarilius</taxon>
    </lineage>
</organism>
<gene>
    <name evidence="3" type="ORF">DPX16_5247</name>
</gene>
<dbReference type="Proteomes" id="UP000281406">
    <property type="component" value="Unassembled WGS sequence"/>
</dbReference>
<dbReference type="Pfam" id="PF13516">
    <property type="entry name" value="LRR_6"/>
    <property type="match status" value="2"/>
</dbReference>
<dbReference type="OrthoDB" id="120976at2759"/>
<dbReference type="Gene3D" id="3.80.10.10">
    <property type="entry name" value="Ribonuclease Inhibitor"/>
    <property type="match status" value="1"/>
</dbReference>
<dbReference type="AlphaFoldDB" id="A0A3N0Y1F0"/>
<keyword evidence="1" id="KW-0433">Leucine-rich repeat</keyword>
<keyword evidence="2" id="KW-0677">Repeat</keyword>
<evidence type="ECO:0000256" key="2">
    <source>
        <dbReference type="ARBA" id="ARBA00022737"/>
    </source>
</evidence>
<sequence>MDLSNNDLQDSGVKLLSDGLKSPNCHLEILRFPLCNLTAQSCESLSSVLQSSNCLRELDLSNNDLQDLGVKLLSDGLKSPNCQLEILRVNETRERRHQRRCVSLQESENTHLTLLPVQLVTKRIGSESVRSETDRLITASKHHTLVTPAGQKGVNAS</sequence>
<dbReference type="InterPro" id="IPR001611">
    <property type="entry name" value="Leu-rich_rpt"/>
</dbReference>
<dbReference type="InterPro" id="IPR032675">
    <property type="entry name" value="LRR_dom_sf"/>
</dbReference>
<reference evidence="3 4" key="1">
    <citation type="submission" date="2018-10" db="EMBL/GenBank/DDBJ databases">
        <title>Genome assembly for a Yunnan-Guizhou Plateau 3E fish, Anabarilius grahami (Regan), and its evolutionary and genetic applications.</title>
        <authorList>
            <person name="Jiang W."/>
        </authorList>
    </citation>
    <scope>NUCLEOTIDE SEQUENCE [LARGE SCALE GENOMIC DNA]</scope>
    <source>
        <strain evidence="3">AG-KIZ</strain>
        <tissue evidence="3">Muscle</tissue>
    </source>
</reference>
<protein>
    <submittedName>
        <fullName evidence="3">NACHT, LRR and PYD domains-containing protein 12</fullName>
    </submittedName>
</protein>
<evidence type="ECO:0000256" key="1">
    <source>
        <dbReference type="ARBA" id="ARBA00022614"/>
    </source>
</evidence>
<dbReference type="PROSITE" id="PS51450">
    <property type="entry name" value="LRR"/>
    <property type="match status" value="1"/>
</dbReference>
<proteinExistence type="predicted"/>
<keyword evidence="4" id="KW-1185">Reference proteome</keyword>
<evidence type="ECO:0000313" key="3">
    <source>
        <dbReference type="EMBL" id="ROL08911.1"/>
    </source>
</evidence>
<dbReference type="SMART" id="SM00368">
    <property type="entry name" value="LRR_RI"/>
    <property type="match status" value="3"/>
</dbReference>
<dbReference type="EMBL" id="RJVU01054446">
    <property type="protein sequence ID" value="ROL08911.1"/>
    <property type="molecule type" value="Genomic_DNA"/>
</dbReference>
<name>A0A3N0Y1F0_ANAGA</name>
<comment type="caution">
    <text evidence="3">The sequence shown here is derived from an EMBL/GenBank/DDBJ whole genome shotgun (WGS) entry which is preliminary data.</text>
</comment>
<dbReference type="SUPFAM" id="SSF52047">
    <property type="entry name" value="RNI-like"/>
    <property type="match status" value="1"/>
</dbReference>
<dbReference type="InterPro" id="IPR051261">
    <property type="entry name" value="NLR"/>
</dbReference>